<reference evidence="1" key="1">
    <citation type="submission" date="2022-12" db="EMBL/GenBank/DDBJ databases">
        <title>Genome sequence of HCMS5-2.</title>
        <authorList>
            <person name="Woo H."/>
        </authorList>
    </citation>
    <scope>NUCLEOTIDE SEQUENCE</scope>
    <source>
        <strain evidence="1">HCMS5-2</strain>
    </source>
</reference>
<dbReference type="RefSeq" id="WP_269426382.1">
    <property type="nucleotide sequence ID" value="NZ_JAPWGM010000001.1"/>
</dbReference>
<evidence type="ECO:0000313" key="1">
    <source>
        <dbReference type="EMBL" id="MCZ4243316.1"/>
    </source>
</evidence>
<comment type="caution">
    <text evidence="1">The sequence shown here is derived from an EMBL/GenBank/DDBJ whole genome shotgun (WGS) entry which is preliminary data.</text>
</comment>
<accession>A0ABT4L5W7</accession>
<gene>
    <name evidence="1" type="ORF">O0955_04800</name>
</gene>
<sequence length="178" mass="20603">MKNYLFIYILIIVGFCVSCQKSNESVSYDSLKLKNYNTLSAKDQKIFSEELVIRLKKDSDFIAFNKSLDAIMLAYAAKEKTIGERQSIGQRVTYKDRYEYFKSIGIGNPGELIKNQTILLISQSRLGKKFPELRTMDKSTRQHIMSEAKGGMSKEMKIKLHNRLNRKMELLKLKESNN</sequence>
<keyword evidence="2" id="KW-1185">Reference proteome</keyword>
<dbReference type="Proteomes" id="UP001144347">
    <property type="component" value="Unassembled WGS sequence"/>
</dbReference>
<organism evidence="1 2">
    <name type="scientific">Pedobacter punctiformis</name>
    <dbReference type="NCBI Taxonomy" id="3004097"/>
    <lineage>
        <taxon>Bacteria</taxon>
        <taxon>Pseudomonadati</taxon>
        <taxon>Bacteroidota</taxon>
        <taxon>Sphingobacteriia</taxon>
        <taxon>Sphingobacteriales</taxon>
        <taxon>Sphingobacteriaceae</taxon>
        <taxon>Pedobacter</taxon>
    </lineage>
</organism>
<evidence type="ECO:0000313" key="2">
    <source>
        <dbReference type="Proteomes" id="UP001144347"/>
    </source>
</evidence>
<proteinExistence type="predicted"/>
<name>A0ABT4L5W7_9SPHI</name>
<dbReference type="EMBL" id="JAPWGM010000001">
    <property type="protein sequence ID" value="MCZ4243316.1"/>
    <property type="molecule type" value="Genomic_DNA"/>
</dbReference>
<protein>
    <submittedName>
        <fullName evidence="1">Uncharacterized protein</fullName>
    </submittedName>
</protein>